<protein>
    <submittedName>
        <fullName evidence="3">Uncharacterized protein</fullName>
    </submittedName>
</protein>
<reference evidence="3" key="1">
    <citation type="submission" date="2020-06" db="EMBL/GenBank/DDBJ databases">
        <title>Draft genome of Bugula neritina, a colonial animal packing powerful symbionts and potential medicines.</title>
        <authorList>
            <person name="Rayko M."/>
        </authorList>
    </citation>
    <scope>NUCLEOTIDE SEQUENCE [LARGE SCALE GENOMIC DNA]</scope>
    <source>
        <strain evidence="3">Kwan_BN1</strain>
    </source>
</reference>
<evidence type="ECO:0000313" key="3">
    <source>
        <dbReference type="EMBL" id="KAF6016644.1"/>
    </source>
</evidence>
<evidence type="ECO:0000256" key="2">
    <source>
        <dbReference type="SAM" id="MobiDB-lite"/>
    </source>
</evidence>
<feature type="region of interest" description="Disordered" evidence="2">
    <location>
        <begin position="1"/>
        <end position="32"/>
    </location>
</feature>
<proteinExistence type="predicted"/>
<evidence type="ECO:0000256" key="1">
    <source>
        <dbReference type="SAM" id="Coils"/>
    </source>
</evidence>
<gene>
    <name evidence="3" type="ORF">EB796_025046</name>
</gene>
<feature type="compositionally biased region" description="Basic residues" evidence="2">
    <location>
        <begin position="359"/>
        <end position="372"/>
    </location>
</feature>
<keyword evidence="1" id="KW-0175">Coiled coil</keyword>
<keyword evidence="4" id="KW-1185">Reference proteome</keyword>
<name>A0A7J7ITB2_BUGNE</name>
<dbReference type="EMBL" id="VXIV02003495">
    <property type="protein sequence ID" value="KAF6016644.1"/>
    <property type="molecule type" value="Genomic_DNA"/>
</dbReference>
<comment type="caution">
    <text evidence="3">The sequence shown here is derived from an EMBL/GenBank/DDBJ whole genome shotgun (WGS) entry which is preliminary data.</text>
</comment>
<feature type="compositionally biased region" description="Basic and acidic residues" evidence="2">
    <location>
        <begin position="412"/>
        <end position="427"/>
    </location>
</feature>
<dbReference type="Proteomes" id="UP000593567">
    <property type="component" value="Unassembled WGS sequence"/>
</dbReference>
<feature type="compositionally biased region" description="Basic and acidic residues" evidence="2">
    <location>
        <begin position="373"/>
        <end position="402"/>
    </location>
</feature>
<organism evidence="3 4">
    <name type="scientific">Bugula neritina</name>
    <name type="common">Brown bryozoan</name>
    <name type="synonym">Sertularia neritina</name>
    <dbReference type="NCBI Taxonomy" id="10212"/>
    <lineage>
        <taxon>Eukaryota</taxon>
        <taxon>Metazoa</taxon>
        <taxon>Spiralia</taxon>
        <taxon>Lophotrochozoa</taxon>
        <taxon>Bryozoa</taxon>
        <taxon>Gymnolaemata</taxon>
        <taxon>Cheilostomatida</taxon>
        <taxon>Flustrina</taxon>
        <taxon>Buguloidea</taxon>
        <taxon>Bugulidae</taxon>
        <taxon>Bugula</taxon>
    </lineage>
</organism>
<feature type="region of interest" description="Disordered" evidence="2">
    <location>
        <begin position="219"/>
        <end position="249"/>
    </location>
</feature>
<dbReference type="AlphaFoldDB" id="A0A7J7ITB2"/>
<sequence length="433" mass="50160">MDRSFTSISDIPLSSPREEPRARRQRTSSAYTTLERETAALRNVTSAAAEDMTRSLSLTDLVQPRERYRHRSSTKRPYCQNRGYVSDDDYYSPQHTDQMDEVLTRALERRQREIENDLRNEQLEYEQQVEDLRLSLQDTGLQANVIRELESARVKSKKCRLHSERVRKAFREAVSMNESKWRATELANETENGDSYQHVQNVLTRSLGERLSHNRAKLSNGTEANGYHHTLDRDLGQQVGGGDERPSLQRNDSVLTEEAVRRHTLLSSLSSKDAEDFDNYLAEVQLNADVPQDSGLANREEYMDDVVNGSSPLVYGDLHPPTNRNKKQLTNGHQSPIFNGHTDRQVNGSDLNSDEYIRRPKKPSNNYHHRSKSKSDNVEDDRVKEMKLALERRRKELTDKLKATARQTQELRAARLESEKREQDRQQRRSSRR</sequence>
<evidence type="ECO:0000313" key="4">
    <source>
        <dbReference type="Proteomes" id="UP000593567"/>
    </source>
</evidence>
<feature type="region of interest" description="Disordered" evidence="2">
    <location>
        <begin position="307"/>
        <end position="433"/>
    </location>
</feature>
<feature type="region of interest" description="Disordered" evidence="2">
    <location>
        <begin position="66"/>
        <end position="94"/>
    </location>
</feature>
<feature type="compositionally biased region" description="Polar residues" evidence="2">
    <location>
        <begin position="328"/>
        <end position="337"/>
    </location>
</feature>
<accession>A0A7J7ITB2</accession>
<feature type="coiled-coil region" evidence="1">
    <location>
        <begin position="104"/>
        <end position="135"/>
    </location>
</feature>